<reference evidence="1 2" key="1">
    <citation type="submission" date="2023-02" db="EMBL/GenBank/DDBJ databases">
        <title>LHISI_Scaffold_Assembly.</title>
        <authorList>
            <person name="Stuart O.P."/>
            <person name="Cleave R."/>
            <person name="Magrath M.J.L."/>
            <person name="Mikheyev A.S."/>
        </authorList>
    </citation>
    <scope>NUCLEOTIDE SEQUENCE [LARGE SCALE GENOMIC DNA]</scope>
    <source>
        <strain evidence="1">Daus_M_001</strain>
        <tissue evidence="1">Leg muscle</tissue>
    </source>
</reference>
<protein>
    <submittedName>
        <fullName evidence="1">Uncharacterized protein</fullName>
    </submittedName>
</protein>
<organism evidence="1 2">
    <name type="scientific">Dryococelus australis</name>
    <dbReference type="NCBI Taxonomy" id="614101"/>
    <lineage>
        <taxon>Eukaryota</taxon>
        <taxon>Metazoa</taxon>
        <taxon>Ecdysozoa</taxon>
        <taxon>Arthropoda</taxon>
        <taxon>Hexapoda</taxon>
        <taxon>Insecta</taxon>
        <taxon>Pterygota</taxon>
        <taxon>Neoptera</taxon>
        <taxon>Polyneoptera</taxon>
        <taxon>Phasmatodea</taxon>
        <taxon>Verophasmatodea</taxon>
        <taxon>Anareolatae</taxon>
        <taxon>Phasmatidae</taxon>
        <taxon>Eurycanthinae</taxon>
        <taxon>Dryococelus</taxon>
    </lineage>
</organism>
<dbReference type="EMBL" id="JARBHB010000013">
    <property type="protein sequence ID" value="KAJ8870503.1"/>
    <property type="molecule type" value="Genomic_DNA"/>
</dbReference>
<evidence type="ECO:0000313" key="1">
    <source>
        <dbReference type="EMBL" id="KAJ8870503.1"/>
    </source>
</evidence>
<evidence type="ECO:0000313" key="2">
    <source>
        <dbReference type="Proteomes" id="UP001159363"/>
    </source>
</evidence>
<name>A0ABQ9GDM2_9NEOP</name>
<gene>
    <name evidence="1" type="ORF">PR048_029526</name>
</gene>
<comment type="caution">
    <text evidence="1">The sequence shown here is derived from an EMBL/GenBank/DDBJ whole genome shotgun (WGS) entry which is preliminary data.</text>
</comment>
<accession>A0ABQ9GDM2</accession>
<sequence>MDYSCESSDLAPFLLLRTILIHFSLIGKGPRYLSVGIVPDNAACWRVFSVISLFPRPFIPALLHIHLTSPSSVFETSYVKSRPDLFTRSYRRPTKVGDCLVRPRNLVGTDSGHLGHARVRNYTENIRAAFPPPTEYIGIPGRGRGCRSGEPRLIPGRGHSLILVCGNRAMRCRWLVRFLADLLLSPLLHFDPAPYSPRFTLFGSQIIGGSRCAVLVEWSRTEPPSLEIPAISLLRDRKKCQVLQAKKDWEVQCSRNIIAGWRFPPPPSSTCNSSGSAVDEPQRLPFWDGGTKCHPEKSAMVCQLRRDINEPRPSECLEAGQLHRSGGRSPRACAVGPLAQSVLSVDDGSRVVRRLRPACVFVDVRVVGRALVPRAGLAFPPTAVAVSSCSRAMIFNSRRCWPPLCSCNLATRIPRRLAVSDSLRSHVGNMSDVALFSIPMLYGFKPRPNAYKNRAKYALSSSLLFPPAAANFMGRGGVVVRLLASHVGGPGSIPGGVAPWIFACGNRAGRCLWSADFLEDLPFPPALHSGTAPFTSVTLIGSQDLVVESRPNLFSHSLRTNVFLLFLPDDAGRRVFSGILRFPRPFIPVLLHIILITLIGSQAIYVKSRANLSPPLILFFVSLPHVKSRQERAWHLSGNLPAKDRSIAKITVGSESGVALQKIRLTQGHREAPRLCSCYGAMAVLCHGPRQRPPRLLHLKIERDLAGNRTRVAIVRALAA</sequence>
<dbReference type="Proteomes" id="UP001159363">
    <property type="component" value="Chromosome 12"/>
</dbReference>
<proteinExistence type="predicted"/>
<keyword evidence="2" id="KW-1185">Reference proteome</keyword>